<organism evidence="13 14">
    <name type="scientific">Capsella rubella</name>
    <dbReference type="NCBI Taxonomy" id="81985"/>
    <lineage>
        <taxon>Eukaryota</taxon>
        <taxon>Viridiplantae</taxon>
        <taxon>Streptophyta</taxon>
        <taxon>Embryophyta</taxon>
        <taxon>Tracheophyta</taxon>
        <taxon>Spermatophyta</taxon>
        <taxon>Magnoliopsida</taxon>
        <taxon>eudicotyledons</taxon>
        <taxon>Gunneridae</taxon>
        <taxon>Pentapetalae</taxon>
        <taxon>rosids</taxon>
        <taxon>malvids</taxon>
        <taxon>Brassicales</taxon>
        <taxon>Brassicaceae</taxon>
        <taxon>Camelineae</taxon>
        <taxon>Capsella</taxon>
    </lineage>
</organism>
<feature type="domain" description="PRONE" evidence="12">
    <location>
        <begin position="9"/>
        <end position="415"/>
    </location>
</feature>
<evidence type="ECO:0000256" key="6">
    <source>
        <dbReference type="ARBA" id="ARBA00022723"/>
    </source>
</evidence>
<dbReference type="InterPro" id="IPR033749">
    <property type="entry name" value="Polyprenyl_synt_CS"/>
</dbReference>
<keyword evidence="14" id="KW-1185">Reference proteome</keyword>
<dbReference type="PANTHER" id="PTHR47605:SF2">
    <property type="entry name" value="TRANSCRIPTIONAL ELONGATION REGULATOR MINIYO"/>
    <property type="match status" value="1"/>
</dbReference>
<evidence type="ECO:0000256" key="1">
    <source>
        <dbReference type="ARBA" id="ARBA00001946"/>
    </source>
</evidence>
<evidence type="ECO:0000256" key="8">
    <source>
        <dbReference type="ARBA" id="ARBA00023163"/>
    </source>
</evidence>
<dbReference type="InterPro" id="IPR055326">
    <property type="entry name" value="MINIYO"/>
</dbReference>
<dbReference type="FunFam" id="1.20.58.2010:FF:000003">
    <property type="entry name" value="Rop guanine nucleotide exchange factor 14"/>
    <property type="match status" value="1"/>
</dbReference>
<accession>R0F382</accession>
<evidence type="ECO:0000256" key="9">
    <source>
        <dbReference type="ARBA" id="ARBA00023242"/>
    </source>
</evidence>
<comment type="similarity">
    <text evidence="3">Belongs to the FPP/GGPP synthase family.</text>
</comment>
<dbReference type="InterPro" id="IPR013929">
    <property type="entry name" value="RPAP1_C"/>
</dbReference>
<evidence type="ECO:0000256" key="7">
    <source>
        <dbReference type="ARBA" id="ARBA00022842"/>
    </source>
</evidence>
<dbReference type="Pfam" id="PF00348">
    <property type="entry name" value="polyprenyl_synt"/>
    <property type="match status" value="1"/>
</dbReference>
<comment type="similarity">
    <text evidence="4">Belongs to the RPAP1 family.</text>
</comment>
<gene>
    <name evidence="13" type="ORF">CARUB_v10007341mg</name>
</gene>
<dbReference type="STRING" id="81985.R0F382"/>
<sequence length="2088" mass="231414">EVLTVTQRNKQRSAAADQIEMMKERFAKLLLGEDMSGGGKGVCTALAISNAITNLSGASSRMYSSSQSPPPLLDFTATVFGELWRLEPLAPQKKAMWRRELEWLLCVSDSIVELIPSIQHFPGGGTYEIMETRPRSDLYANLPALKKLDAMLIDMLDSFSHTDFWYTDRGILLGECDQDSYNSPASSGRPSVRQEDKWWLPCPKVPPNGLSQDTRKKLQQCRDFANQILKAALAINSGVLAEMEIPDPYLETLPKSGKECLGEIIYHYLTANKFSPECLLDCLDLSSEHQTLEIANRIEAAVHVWKRKSGRSHKKQAKLKLSTWGGKVKGLVNDTERSDFLVQRAQTLLQSLRIRFPGLPQTTLDMNKIQYNKDVGQSILESYSRVMESMAFNIMARIDDVLYVDDAMRKSMSATEPLSLFSINGLDAQKGFSVQSSPYGSPFATPSLSVASRSPRRAPPLYSVKRSGTREKGVVGETEKAWSYAGNLSSRRHWAPAGTLAQSNDHEEEEEEEEERFMNAAAFAKPLQRKEKKHMDLRTWKDMVSASTSGPKDSRKVKIITTTSLSVASPDVPTTSPNTLLVKPARASDQREFLSQKSPFSNDLGTEENISSKASTPLAVSSSISNGLGTRQASSCLESDIDVENHARLQTMSPEEIAEAQADLLDKMDPALLNILKKRGQEKMKKRKHSVPGVSIAEEAAKNSRTEAHFVTPEILSRQGQAVTPSTSLVMPILKEKCVVQKSALAQGFLWDAWTERVEAARDLRFSFDGNVVEDDVVSAAETGEKWSSVGSAAERDFLRTEGDPGAAGYTIKEAIALARSVIPGQRCLALHLLASVLDKALNKLCGSRIGYTREEKDKSTDWEAIWAYALGPEPELVLALRMALDDNHTSVVLASVKVIQCLLSCSLNENFFDILENMEHGRDIFTAPVFRSKPDIDLGFLRGCYWKYSAKPSNIVPFREEIMEDGTEDTETIQKDVFVAGQDVAAGLVRMDILPRIYHLLETEPTAALEDSIISVTIAIARHSPKCATAILKYPKFVQTIVKIFKLNKRMDVLPSQINSVRLLKFTSSLDSWVKLGTQNCKLSSTLMVEQLRFWKVCIHNGCCVSRFPELFPALCLWLNCPSFEKLRETNLISEFTSMSKEAYLVLEAFAETLPNMYSQNLPRKESGTWDWSYVSPMIDSALSWISLAPQLLEWERGIESVSVSTTSLLWLYSGIMRTISVVLEKISPHGEEEPLPWLPEFVPKIGLAIIKHKLLSFSVAEVSRCRKDSSRCASFMEFLCFLRERSQYDELALASVRCLHGLMRTIVSIQTLIESARSKMKTPHQGSICTRDESVLAKGILAESLADLTSVSSSFRDSVSSEWSIVQSIELHKRGGLAPGVGLGWGASGGGFWSTRILLAQADAGLLSLFLNISQMDAHNDQGSVCLMDKMNSALAMCLIAGPRDHLLVERAFDYVLRPHALEHLACCIKSDEKTISFEWDCSEEDYRRMSSMLASHFRHRWLQPKGKSKAEKGVDGVKKGTVGLETIDEDGEMPTYSTPDQKVDSSSIEWAHQRMPLPPHWFLSAISAVHSGKTSAGPPESTELLEVAKAGVFFLAGLESSSGFGSLPSPVLSVPLVWKFHALSTVLLVGMDIIEDKNTRNLYSFLQELYGQVLDEARLNHHDIEILRFKSDIHENYSTFLEMVVEQYAAVSYGDVLYGRQVSIYLHQRVESSVRLSAWTALSNARVLELLPGLDKCLGKADGYLEPVEENEAVLEAYLKSWTCGALDRAAARGSVAFAVVVHHLSSVVFCKEAKEKISLQNKIVKSLMRDLSRKRHRECFSDTISAEVVFSCSGETGESSPYEALRGSNWVVIVVDEFRSEDVLGNSDNGDQPEAGRGDTGQIPYGDLRGHEVHAASLIHDDLPCMDDDPVRRGMPSNHTVYGSDIAILAGDALFPLAFQHIVSHTPADLVPRPTILRVIAEIARTVGSTGMAAGQYVDLEGGPFPLSFVQEKKFGAMGECSAVCGGLLGGASEDELHSLRRYGRAVGMLYQVVDDMDMDKDKDAIEMAQELEDKAKKELLVFDNTLAVPLHTFVDYAAHRLFL</sequence>
<protein>
    <recommendedName>
        <fullName evidence="12">PRONE domain-containing protein</fullName>
    </recommendedName>
</protein>
<evidence type="ECO:0000313" key="14">
    <source>
        <dbReference type="Proteomes" id="UP000029121"/>
    </source>
</evidence>
<evidence type="ECO:0000256" key="5">
    <source>
        <dbReference type="ARBA" id="ARBA00022658"/>
    </source>
</evidence>
<dbReference type="Pfam" id="PF03759">
    <property type="entry name" value="PRONE"/>
    <property type="match status" value="1"/>
</dbReference>
<keyword evidence="9" id="KW-0539">Nucleus</keyword>
<dbReference type="EMBL" id="KB870811">
    <property type="protein sequence ID" value="EOA15806.1"/>
    <property type="molecule type" value="Genomic_DNA"/>
</dbReference>
<feature type="non-terminal residue" evidence="13">
    <location>
        <position position="1"/>
    </location>
</feature>
<dbReference type="GO" id="GO:0005085">
    <property type="term" value="F:guanyl-nucleotide exchange factor activity"/>
    <property type="evidence" value="ECO:0007669"/>
    <property type="project" value="UniProtKB-UniRule"/>
</dbReference>
<dbReference type="Pfam" id="PF08620">
    <property type="entry name" value="RPAP1_C"/>
    <property type="match status" value="1"/>
</dbReference>
<dbReference type="SUPFAM" id="SSF48576">
    <property type="entry name" value="Terpenoid synthases"/>
    <property type="match status" value="1"/>
</dbReference>
<dbReference type="Gene3D" id="1.10.600.10">
    <property type="entry name" value="Farnesyl Diphosphate Synthase"/>
    <property type="match status" value="1"/>
</dbReference>
<evidence type="ECO:0000256" key="2">
    <source>
        <dbReference type="ARBA" id="ARBA00004123"/>
    </source>
</evidence>
<evidence type="ECO:0000256" key="4">
    <source>
        <dbReference type="ARBA" id="ARBA00009953"/>
    </source>
</evidence>
<feature type="region of interest" description="Disordered" evidence="11">
    <location>
        <begin position="1868"/>
        <end position="1887"/>
    </location>
</feature>
<reference evidence="14" key="1">
    <citation type="journal article" date="2013" name="Nat. Genet.">
        <title>The Capsella rubella genome and the genomic consequences of rapid mating system evolution.</title>
        <authorList>
            <person name="Slotte T."/>
            <person name="Hazzouri K.M."/>
            <person name="Agren J.A."/>
            <person name="Koenig D."/>
            <person name="Maumus F."/>
            <person name="Guo Y.L."/>
            <person name="Steige K."/>
            <person name="Platts A.E."/>
            <person name="Escobar J.S."/>
            <person name="Newman L.K."/>
            <person name="Wang W."/>
            <person name="Mandakova T."/>
            <person name="Vello E."/>
            <person name="Smith L.M."/>
            <person name="Henz S.R."/>
            <person name="Steffen J."/>
            <person name="Takuno S."/>
            <person name="Brandvain Y."/>
            <person name="Coop G."/>
            <person name="Andolfatto P."/>
            <person name="Hu T.T."/>
            <person name="Blanchette M."/>
            <person name="Clark R.M."/>
            <person name="Quesneville H."/>
            <person name="Nordborg M."/>
            <person name="Gaut B.S."/>
            <person name="Lysak M.A."/>
            <person name="Jenkins J."/>
            <person name="Grimwood J."/>
            <person name="Chapman J."/>
            <person name="Prochnik S."/>
            <person name="Shu S."/>
            <person name="Rokhsar D."/>
            <person name="Schmutz J."/>
            <person name="Weigel D."/>
            <person name="Wright S.I."/>
        </authorList>
    </citation>
    <scope>NUCLEOTIDE SEQUENCE [LARGE SCALE GENOMIC DNA]</scope>
    <source>
        <strain evidence="14">cv. Monte Gargano</strain>
    </source>
</reference>
<dbReference type="PROSITE" id="PS00723">
    <property type="entry name" value="POLYPRENYL_SYNTHASE_1"/>
    <property type="match status" value="1"/>
</dbReference>
<dbReference type="InterPro" id="IPR008949">
    <property type="entry name" value="Isoprenoid_synthase_dom_sf"/>
</dbReference>
<comment type="cofactor">
    <cofactor evidence="1">
        <name>Mg(2+)</name>
        <dbReference type="ChEBI" id="CHEBI:18420"/>
    </cofactor>
</comment>
<dbReference type="PANTHER" id="PTHR47605">
    <property type="entry name" value="TRANSCRIPTIONAL ELONGATION REGULATOR MINIYO"/>
    <property type="match status" value="1"/>
</dbReference>
<dbReference type="Proteomes" id="UP000029121">
    <property type="component" value="Unassembled WGS sequence"/>
</dbReference>
<dbReference type="InterPro" id="IPR057989">
    <property type="entry name" value="TPR_RPAP1/MINIYO-like"/>
</dbReference>
<feature type="region of interest" description="Disordered" evidence="11">
    <location>
        <begin position="445"/>
        <end position="476"/>
    </location>
</feature>
<evidence type="ECO:0000256" key="10">
    <source>
        <dbReference type="PROSITE-ProRule" id="PRU00663"/>
    </source>
</evidence>
<dbReference type="eggNOG" id="KOG0776">
    <property type="taxonomic scope" value="Eukaryota"/>
</dbReference>
<keyword evidence="5 10" id="KW-0344">Guanine-nucleotide releasing factor</keyword>
<dbReference type="Gene3D" id="1.20.58.2010">
    <property type="entry name" value="PRONE domain, subdomain 1"/>
    <property type="match status" value="2"/>
</dbReference>
<dbReference type="GO" id="GO:0004659">
    <property type="term" value="F:prenyltransferase activity"/>
    <property type="evidence" value="ECO:0007669"/>
    <property type="project" value="InterPro"/>
</dbReference>
<dbReference type="GO" id="GO:0046872">
    <property type="term" value="F:metal ion binding"/>
    <property type="evidence" value="ECO:0007669"/>
    <property type="project" value="UniProtKB-KW"/>
</dbReference>
<evidence type="ECO:0000256" key="3">
    <source>
        <dbReference type="ARBA" id="ARBA00006706"/>
    </source>
</evidence>
<dbReference type="InterPro" id="IPR005512">
    <property type="entry name" value="PRONE_dom"/>
</dbReference>
<proteinExistence type="inferred from homology"/>
<dbReference type="InterPro" id="IPR000092">
    <property type="entry name" value="Polyprenyl_synt"/>
</dbReference>
<evidence type="ECO:0000259" key="12">
    <source>
        <dbReference type="PROSITE" id="PS51334"/>
    </source>
</evidence>
<dbReference type="PROSITE" id="PS51334">
    <property type="entry name" value="PRONE"/>
    <property type="match status" value="1"/>
</dbReference>
<dbReference type="InterPro" id="IPR013930">
    <property type="entry name" value="RPAP1_N"/>
</dbReference>
<evidence type="ECO:0000313" key="13">
    <source>
        <dbReference type="EMBL" id="EOA15806.1"/>
    </source>
</evidence>
<dbReference type="GO" id="GO:0008299">
    <property type="term" value="P:isoprenoid biosynthetic process"/>
    <property type="evidence" value="ECO:0007669"/>
    <property type="project" value="InterPro"/>
</dbReference>
<dbReference type="FunFam" id="1.20.58.2010:FF:000001">
    <property type="entry name" value="Rop guanine nucleotide exchange factor 14"/>
    <property type="match status" value="1"/>
</dbReference>
<keyword evidence="7" id="KW-0460">Magnesium</keyword>
<evidence type="ECO:0000256" key="11">
    <source>
        <dbReference type="SAM" id="MobiDB-lite"/>
    </source>
</evidence>
<dbReference type="eggNOG" id="KOG4732">
    <property type="taxonomic scope" value="Eukaryota"/>
</dbReference>
<name>R0F382_9BRAS</name>
<comment type="subcellular location">
    <subcellularLocation>
        <location evidence="2">Nucleus</location>
    </subcellularLocation>
</comment>
<keyword evidence="6" id="KW-0479">Metal-binding</keyword>
<keyword evidence="8" id="KW-0804">Transcription</keyword>
<dbReference type="Pfam" id="PF25766">
    <property type="entry name" value="TPR_RPAP1"/>
    <property type="match status" value="1"/>
</dbReference>
<dbReference type="Pfam" id="PF08621">
    <property type="entry name" value="RPAP1_N"/>
    <property type="match status" value="1"/>
</dbReference>